<keyword evidence="2" id="KW-1185">Reference proteome</keyword>
<dbReference type="InterPro" id="IPR018641">
    <property type="entry name" value="Trfase_1_rSAM/seldom-assoc"/>
</dbReference>
<evidence type="ECO:0000313" key="2">
    <source>
        <dbReference type="Proteomes" id="UP000614915"/>
    </source>
</evidence>
<accession>A0ABS0JDP8</accession>
<dbReference type="InterPro" id="IPR029044">
    <property type="entry name" value="Nucleotide-diphossugar_trans"/>
</dbReference>
<proteinExistence type="predicted"/>
<dbReference type="RefSeq" id="WP_196925665.1">
    <property type="nucleotide sequence ID" value="NZ_JADOTX010000001.1"/>
</dbReference>
<dbReference type="SUPFAM" id="SSF53448">
    <property type="entry name" value="Nucleotide-diphospho-sugar transferases"/>
    <property type="match status" value="1"/>
</dbReference>
<dbReference type="NCBIfam" id="TIGR04282">
    <property type="entry name" value="glyco_like_cofC"/>
    <property type="match status" value="1"/>
</dbReference>
<dbReference type="GO" id="GO:0016740">
    <property type="term" value="F:transferase activity"/>
    <property type="evidence" value="ECO:0007669"/>
    <property type="project" value="UniProtKB-KW"/>
</dbReference>
<sequence length="266" mass="27593">MTVLLVMAKAPVPGAVKTRLCPPASHRQAARIAAAALLDSLDTVRATPGVTPVLALHGQLADGEEATELTAAIAGWQILPQRGTDLGNRLANAHADVADAYPGRPVLQIGMDTPQLTPAHLDEAVHRLTLGDAVLGPAIDGGWWALGLHNPRHAAVLTAVPMSTALTGHHTIAALRERGLRVDSLPLLRDVDEWPDALAVAASTSRDASAWSIDVIANGRPGRAAAVMPGQSGGEDAAHPARHATCSRFARQVAAVQRSLTPGFPG</sequence>
<gene>
    <name evidence="1" type="ORF">IW248_000765</name>
</gene>
<organism evidence="1 2">
    <name type="scientific">Micromonospora ureilytica</name>
    <dbReference type="NCBI Taxonomy" id="709868"/>
    <lineage>
        <taxon>Bacteria</taxon>
        <taxon>Bacillati</taxon>
        <taxon>Actinomycetota</taxon>
        <taxon>Actinomycetes</taxon>
        <taxon>Micromonosporales</taxon>
        <taxon>Micromonosporaceae</taxon>
        <taxon>Micromonospora</taxon>
    </lineage>
</organism>
<reference evidence="1 2" key="1">
    <citation type="submission" date="2020-11" db="EMBL/GenBank/DDBJ databases">
        <title>Sequencing the genomes of 1000 actinobacteria strains.</title>
        <authorList>
            <person name="Klenk H.-P."/>
        </authorList>
    </citation>
    <scope>NUCLEOTIDE SEQUENCE [LARGE SCALE GENOMIC DNA]</scope>
    <source>
        <strain evidence="1 2">DSM 101692</strain>
    </source>
</reference>
<dbReference type="Gene3D" id="3.90.550.10">
    <property type="entry name" value="Spore Coat Polysaccharide Biosynthesis Protein SpsA, Chain A"/>
    <property type="match status" value="1"/>
</dbReference>
<name>A0ABS0JDP8_9ACTN</name>
<dbReference type="PANTHER" id="PTHR36529:SF1">
    <property type="entry name" value="GLYCOSYLTRANSFERASE"/>
    <property type="match status" value="1"/>
</dbReference>
<dbReference type="Pfam" id="PF09837">
    <property type="entry name" value="DUF2064"/>
    <property type="match status" value="1"/>
</dbReference>
<dbReference type="EMBL" id="JADOTX010000001">
    <property type="protein sequence ID" value="MBG6064478.1"/>
    <property type="molecule type" value="Genomic_DNA"/>
</dbReference>
<evidence type="ECO:0000313" key="1">
    <source>
        <dbReference type="EMBL" id="MBG6064478.1"/>
    </source>
</evidence>
<dbReference type="PANTHER" id="PTHR36529">
    <property type="entry name" value="SLL1095 PROTEIN"/>
    <property type="match status" value="1"/>
</dbReference>
<keyword evidence="1" id="KW-0808">Transferase</keyword>
<protein>
    <submittedName>
        <fullName evidence="1">RSAM/selenodomain-associated transferase 1</fullName>
    </submittedName>
</protein>
<comment type="caution">
    <text evidence="1">The sequence shown here is derived from an EMBL/GenBank/DDBJ whole genome shotgun (WGS) entry which is preliminary data.</text>
</comment>
<dbReference type="Proteomes" id="UP000614915">
    <property type="component" value="Unassembled WGS sequence"/>
</dbReference>